<reference evidence="1" key="1">
    <citation type="submission" date="2015-11" db="EMBL/GenBank/DDBJ databases">
        <authorList>
            <person name="Zhang Y."/>
            <person name="Guo Z."/>
        </authorList>
    </citation>
    <scope>NUCLEOTIDE SEQUENCE</scope>
    <source>
        <strain evidence="1">BN30871</strain>
    </source>
</reference>
<organism evidence="1">
    <name type="scientific">Sulfurovum sp. enrichment culture clone C5</name>
    <dbReference type="NCBI Taxonomy" id="497650"/>
    <lineage>
        <taxon>Bacteria</taxon>
        <taxon>Pseudomonadati</taxon>
        <taxon>Campylobacterota</taxon>
        <taxon>Epsilonproteobacteria</taxon>
        <taxon>Campylobacterales</taxon>
        <taxon>Sulfurovaceae</taxon>
        <taxon>Sulfurovum</taxon>
        <taxon>environmental samples</taxon>
    </lineage>
</organism>
<evidence type="ECO:0000313" key="1">
    <source>
        <dbReference type="EMBL" id="CUV65725.1"/>
    </source>
</evidence>
<proteinExistence type="predicted"/>
<dbReference type="EMBL" id="FAXN01000043">
    <property type="protein sequence ID" value="CUV65725.1"/>
    <property type="molecule type" value="Genomic_DNA"/>
</dbReference>
<evidence type="ECO:0008006" key="2">
    <source>
        <dbReference type="Google" id="ProtNLM"/>
    </source>
</evidence>
<gene>
    <name evidence="1" type="ORF">BN3087_420035</name>
</gene>
<dbReference type="AlphaFoldDB" id="A0A0S4XNC3"/>
<protein>
    <recommendedName>
        <fullName evidence="2">Transposase</fullName>
    </recommendedName>
</protein>
<accession>A0A0S4XNC3</accession>
<sequence length="205" mass="24767">MKCIYCNHHHVYSLCDGLKKCAKCKRKFSPKKQLFTQNALKLFCQNTNALQASKILNCSYLKISNIFNRFRHTIAIFLENNFELNKNEIVEYEEFVYVLNKKNIHQTQSILCFNDKQIIYTMLMPSIADTQKFTNEEIKKFFLFHKIIKLQSTQTKIHEFHQFFSLHIKDYRGVSKQNLFYYMKELEFKFNYIEQERVKILNKLI</sequence>
<name>A0A0S4XNC3_9BACT</name>